<dbReference type="EMBL" id="KV441556">
    <property type="protein sequence ID" value="OAG02000.1"/>
    <property type="molecule type" value="Genomic_DNA"/>
</dbReference>
<dbReference type="GO" id="GO:0005811">
    <property type="term" value="C:lipid droplet"/>
    <property type="evidence" value="ECO:0007669"/>
    <property type="project" value="TreeGrafter"/>
</dbReference>
<evidence type="ECO:0000256" key="2">
    <source>
        <dbReference type="ARBA" id="ARBA00022857"/>
    </source>
</evidence>
<protein>
    <submittedName>
        <fullName evidence="5">Putative hydroxybutyrate dehydrogenase</fullName>
    </submittedName>
</protein>
<organism evidence="5 6">
    <name type="scientific">Paraphaeosphaeria sporulosa</name>
    <dbReference type="NCBI Taxonomy" id="1460663"/>
    <lineage>
        <taxon>Eukaryota</taxon>
        <taxon>Fungi</taxon>
        <taxon>Dikarya</taxon>
        <taxon>Ascomycota</taxon>
        <taxon>Pezizomycotina</taxon>
        <taxon>Dothideomycetes</taxon>
        <taxon>Pleosporomycetidae</taxon>
        <taxon>Pleosporales</taxon>
        <taxon>Massarineae</taxon>
        <taxon>Didymosphaeriaceae</taxon>
        <taxon>Paraphaeosphaeria</taxon>
    </lineage>
</organism>
<evidence type="ECO:0000313" key="5">
    <source>
        <dbReference type="EMBL" id="OAG02000.1"/>
    </source>
</evidence>
<dbReference type="Pfam" id="PF00106">
    <property type="entry name" value="adh_short"/>
    <property type="match status" value="1"/>
</dbReference>
<gene>
    <name evidence="5" type="ORF">CC84DRAFT_1262033</name>
</gene>
<proteinExistence type="inferred from homology"/>
<dbReference type="GO" id="GO:0005783">
    <property type="term" value="C:endoplasmic reticulum"/>
    <property type="evidence" value="ECO:0007669"/>
    <property type="project" value="TreeGrafter"/>
</dbReference>
<evidence type="ECO:0000256" key="4">
    <source>
        <dbReference type="RuleBase" id="RU000363"/>
    </source>
</evidence>
<dbReference type="OrthoDB" id="2102561at2759"/>
<dbReference type="AlphaFoldDB" id="A0A177C5P1"/>
<dbReference type="InterPro" id="IPR020904">
    <property type="entry name" value="Sc_DH/Rdtase_CS"/>
</dbReference>
<dbReference type="GO" id="GO:0000140">
    <property type="term" value="F:acylglycerone-phosphate reductase (NADP+) activity"/>
    <property type="evidence" value="ECO:0007669"/>
    <property type="project" value="TreeGrafter"/>
</dbReference>
<dbReference type="RefSeq" id="XP_018032365.1">
    <property type="nucleotide sequence ID" value="XM_018185120.1"/>
</dbReference>
<dbReference type="InterPro" id="IPR002347">
    <property type="entry name" value="SDR_fam"/>
</dbReference>
<keyword evidence="6" id="KW-1185">Reference proteome</keyword>
<keyword evidence="2" id="KW-0521">NADP</keyword>
<keyword evidence="3" id="KW-0560">Oxidoreductase</keyword>
<dbReference type="GO" id="GO:0006654">
    <property type="term" value="P:phosphatidic acid biosynthetic process"/>
    <property type="evidence" value="ECO:0007669"/>
    <property type="project" value="TreeGrafter"/>
</dbReference>
<name>A0A177C5P1_9PLEO</name>
<dbReference type="PRINTS" id="PR00081">
    <property type="entry name" value="GDHRDH"/>
</dbReference>
<dbReference type="Gene3D" id="3.40.50.720">
    <property type="entry name" value="NAD(P)-binding Rossmann-like Domain"/>
    <property type="match status" value="1"/>
</dbReference>
<dbReference type="Proteomes" id="UP000077069">
    <property type="component" value="Unassembled WGS sequence"/>
</dbReference>
<dbReference type="InterPro" id="IPR036291">
    <property type="entry name" value="NAD(P)-bd_dom_sf"/>
</dbReference>
<dbReference type="GeneID" id="28768606"/>
<dbReference type="CDD" id="cd05374">
    <property type="entry name" value="17beta-HSD-like_SDR_c"/>
    <property type="match status" value="1"/>
</dbReference>
<comment type="similarity">
    <text evidence="1 4">Belongs to the short-chain dehydrogenases/reductases (SDR) family.</text>
</comment>
<dbReference type="SUPFAM" id="SSF51735">
    <property type="entry name" value="NAD(P)-binding Rossmann-fold domains"/>
    <property type="match status" value="1"/>
</dbReference>
<dbReference type="PROSITE" id="PS00061">
    <property type="entry name" value="ADH_SHORT"/>
    <property type="match status" value="1"/>
</dbReference>
<dbReference type="PANTHER" id="PTHR44169">
    <property type="entry name" value="NADPH-DEPENDENT 1-ACYLDIHYDROXYACETONE PHOSPHATE REDUCTASE"/>
    <property type="match status" value="1"/>
</dbReference>
<accession>A0A177C5P1</accession>
<evidence type="ECO:0000256" key="1">
    <source>
        <dbReference type="ARBA" id="ARBA00006484"/>
    </source>
</evidence>
<dbReference type="GO" id="GO:0004806">
    <property type="term" value="F:triacylglycerol lipase activity"/>
    <property type="evidence" value="ECO:0007669"/>
    <property type="project" value="TreeGrafter"/>
</dbReference>
<reference evidence="5 6" key="1">
    <citation type="submission" date="2016-05" db="EMBL/GenBank/DDBJ databases">
        <title>Comparative analysis of secretome profiles of manganese(II)-oxidizing ascomycete fungi.</title>
        <authorList>
            <consortium name="DOE Joint Genome Institute"/>
            <person name="Zeiner C.A."/>
            <person name="Purvine S.O."/>
            <person name="Zink E.M."/>
            <person name="Wu S."/>
            <person name="Pasa-Tolic L."/>
            <person name="Chaput D.L."/>
            <person name="Haridas S."/>
            <person name="Grigoriev I.V."/>
            <person name="Santelli C.M."/>
            <person name="Hansel C.M."/>
        </authorList>
    </citation>
    <scope>NUCLEOTIDE SEQUENCE [LARGE SCALE GENOMIC DNA]</scope>
    <source>
        <strain evidence="5 6">AP3s5-JAC2a</strain>
    </source>
</reference>
<dbReference type="PRINTS" id="PR00080">
    <property type="entry name" value="SDRFAMILY"/>
</dbReference>
<dbReference type="InParanoid" id="A0A177C5P1"/>
<dbReference type="STRING" id="1460663.A0A177C5P1"/>
<dbReference type="GO" id="GO:0019433">
    <property type="term" value="P:triglyceride catabolic process"/>
    <property type="evidence" value="ECO:0007669"/>
    <property type="project" value="TreeGrafter"/>
</dbReference>
<dbReference type="PANTHER" id="PTHR44169:SF6">
    <property type="entry name" value="NADPH-DEPENDENT 1-ACYLDIHYDROXYACETONE PHOSPHATE REDUCTASE"/>
    <property type="match status" value="1"/>
</dbReference>
<evidence type="ECO:0000313" key="6">
    <source>
        <dbReference type="Proteomes" id="UP000077069"/>
    </source>
</evidence>
<sequence>MAKAVLITGCSDGGIGHALAKSFAQRGLTVFATARLVSNITGFEQFPSIHLLQLDVIDPNSIKAAVEAVEARSGRLDYLVNNAGRGYFMPAMGADIEESKKVYEVNFWGPLRTTQAFMPLLIASKGSIVNIGSIVGYFSQPYIGIYSASKAALHSLSDIMRVELAPFSVKVLTVVTGSIKTALHGKLPPCQLPEGSIYAPIQQQLDIMAHSDSIVRSEAEPYAEAVVSDVLAGKTGRVWHGSNSWKTKAGKILPKRVQDRILCKGAGLERLA</sequence>
<evidence type="ECO:0000256" key="3">
    <source>
        <dbReference type="ARBA" id="ARBA00023002"/>
    </source>
</evidence>